<keyword evidence="3" id="KW-1185">Reference proteome</keyword>
<dbReference type="PANTHER" id="PTHR48207">
    <property type="entry name" value="SUCCINATE--HYDROXYMETHYLGLUTARATE COA-TRANSFERASE"/>
    <property type="match status" value="1"/>
</dbReference>
<name>A0ABV3G3B6_9NOCA</name>
<keyword evidence="1 2" id="KW-0808">Transferase</keyword>
<dbReference type="InterPro" id="IPR050483">
    <property type="entry name" value="CoA-transferase_III_domain"/>
</dbReference>
<protein>
    <submittedName>
        <fullName evidence="2">CoA transferase</fullName>
    </submittedName>
</protein>
<evidence type="ECO:0000313" key="2">
    <source>
        <dbReference type="EMBL" id="MEV0712155.1"/>
    </source>
</evidence>
<accession>A0ABV3G3B6</accession>
<dbReference type="Gene3D" id="3.40.50.10540">
    <property type="entry name" value="Crotonobetainyl-coa:carnitine coa-transferase, domain 1"/>
    <property type="match status" value="1"/>
</dbReference>
<sequence>MSGGAAQPLAGLRIVEISSFVAAPLAGMTLAQLGAEVIRIDPIGGAADFHRWPLTETGASIYWTGLNKGKRSLVADLRAPAGQELVARVITESGPSGGILLTNAAGRAWHGYDALAKRRPDLIHLEIPGRADGSTAVDYTVNAAIGFPLVTGPPEHDGPINHVVPVWDVACGLYAALAITAAVRHREATGEGSRIVLPLEDVALATAGNLGFLTEAAINGTDRPRIGNAIYGQYGQHFTSADGVAFMVVTLTGRHFRDLTEVTGTARVVAALAAALDADFSDEGARYRHRDVLTGLFTTWFREHSADDITEALGATSILWDRYRSFREVAADARVTANPMFSVLNQPEIGDYLAPGSPISVDGNHIPARKAPRLGEHTEAVLRDDLTLAEVAIAELRGLGTVATDSPERISS</sequence>
<dbReference type="EMBL" id="JBFAKC010000019">
    <property type="protein sequence ID" value="MEV0712155.1"/>
    <property type="molecule type" value="Genomic_DNA"/>
</dbReference>
<dbReference type="InterPro" id="IPR003673">
    <property type="entry name" value="CoA-Trfase_fam_III"/>
</dbReference>
<dbReference type="InterPro" id="IPR023606">
    <property type="entry name" value="CoA-Trfase_III_dom_1_sf"/>
</dbReference>
<evidence type="ECO:0000313" key="3">
    <source>
        <dbReference type="Proteomes" id="UP001551695"/>
    </source>
</evidence>
<proteinExistence type="predicted"/>
<comment type="caution">
    <text evidence="2">The sequence shown here is derived from an EMBL/GenBank/DDBJ whole genome shotgun (WGS) entry which is preliminary data.</text>
</comment>
<dbReference type="SUPFAM" id="SSF89796">
    <property type="entry name" value="CoA-transferase family III (CaiB/BaiF)"/>
    <property type="match status" value="1"/>
</dbReference>
<dbReference type="Proteomes" id="UP001551695">
    <property type="component" value="Unassembled WGS sequence"/>
</dbReference>
<organism evidence="2 3">
    <name type="scientific">Nocardia aurea</name>
    <dbReference type="NCBI Taxonomy" id="2144174"/>
    <lineage>
        <taxon>Bacteria</taxon>
        <taxon>Bacillati</taxon>
        <taxon>Actinomycetota</taxon>
        <taxon>Actinomycetes</taxon>
        <taxon>Mycobacteriales</taxon>
        <taxon>Nocardiaceae</taxon>
        <taxon>Nocardia</taxon>
    </lineage>
</organism>
<dbReference type="GO" id="GO:0016740">
    <property type="term" value="F:transferase activity"/>
    <property type="evidence" value="ECO:0007669"/>
    <property type="project" value="UniProtKB-KW"/>
</dbReference>
<dbReference type="InterPro" id="IPR044855">
    <property type="entry name" value="CoA-Trfase_III_dom3_sf"/>
</dbReference>
<dbReference type="Gene3D" id="3.30.1540.10">
    <property type="entry name" value="formyl-coa transferase, domain 3"/>
    <property type="match status" value="1"/>
</dbReference>
<reference evidence="2 3" key="1">
    <citation type="submission" date="2024-06" db="EMBL/GenBank/DDBJ databases">
        <title>The Natural Products Discovery Center: Release of the First 8490 Sequenced Strains for Exploring Actinobacteria Biosynthetic Diversity.</title>
        <authorList>
            <person name="Kalkreuter E."/>
            <person name="Kautsar S.A."/>
            <person name="Yang D."/>
            <person name="Bader C.D."/>
            <person name="Teijaro C.N."/>
            <person name="Fluegel L."/>
            <person name="Davis C.M."/>
            <person name="Simpson J.R."/>
            <person name="Lauterbach L."/>
            <person name="Steele A.D."/>
            <person name="Gui C."/>
            <person name="Meng S."/>
            <person name="Li G."/>
            <person name="Viehrig K."/>
            <person name="Ye F."/>
            <person name="Su P."/>
            <person name="Kiefer A.F."/>
            <person name="Nichols A."/>
            <person name="Cepeda A.J."/>
            <person name="Yan W."/>
            <person name="Fan B."/>
            <person name="Jiang Y."/>
            <person name="Adhikari A."/>
            <person name="Zheng C.-J."/>
            <person name="Schuster L."/>
            <person name="Cowan T.M."/>
            <person name="Smanski M.J."/>
            <person name="Chevrette M.G."/>
            <person name="De Carvalho L.P.S."/>
            <person name="Shen B."/>
        </authorList>
    </citation>
    <scope>NUCLEOTIDE SEQUENCE [LARGE SCALE GENOMIC DNA]</scope>
    <source>
        <strain evidence="2 3">NPDC050403</strain>
    </source>
</reference>
<dbReference type="Pfam" id="PF02515">
    <property type="entry name" value="CoA_transf_3"/>
    <property type="match status" value="1"/>
</dbReference>
<dbReference type="RefSeq" id="WP_357789000.1">
    <property type="nucleotide sequence ID" value="NZ_JBFAKC010000019.1"/>
</dbReference>
<dbReference type="PANTHER" id="PTHR48207:SF3">
    <property type="entry name" value="SUCCINATE--HYDROXYMETHYLGLUTARATE COA-TRANSFERASE"/>
    <property type="match status" value="1"/>
</dbReference>
<gene>
    <name evidence="2" type="ORF">AB0I48_31805</name>
</gene>
<evidence type="ECO:0000256" key="1">
    <source>
        <dbReference type="ARBA" id="ARBA00022679"/>
    </source>
</evidence>